<dbReference type="EMBL" id="BMAW01112639">
    <property type="protein sequence ID" value="GFT53755.1"/>
    <property type="molecule type" value="Genomic_DNA"/>
</dbReference>
<dbReference type="Proteomes" id="UP000887013">
    <property type="component" value="Unassembled WGS sequence"/>
</dbReference>
<evidence type="ECO:0000313" key="1">
    <source>
        <dbReference type="EMBL" id="GFT53755.1"/>
    </source>
</evidence>
<organism evidence="1 2">
    <name type="scientific">Nephila pilipes</name>
    <name type="common">Giant wood spider</name>
    <name type="synonym">Nephila maculata</name>
    <dbReference type="NCBI Taxonomy" id="299642"/>
    <lineage>
        <taxon>Eukaryota</taxon>
        <taxon>Metazoa</taxon>
        <taxon>Ecdysozoa</taxon>
        <taxon>Arthropoda</taxon>
        <taxon>Chelicerata</taxon>
        <taxon>Arachnida</taxon>
        <taxon>Araneae</taxon>
        <taxon>Araneomorphae</taxon>
        <taxon>Entelegynae</taxon>
        <taxon>Araneoidea</taxon>
        <taxon>Nephilidae</taxon>
        <taxon>Nephila</taxon>
    </lineage>
</organism>
<name>A0A8X6P6F5_NEPPI</name>
<evidence type="ECO:0000313" key="2">
    <source>
        <dbReference type="Proteomes" id="UP000887013"/>
    </source>
</evidence>
<comment type="caution">
    <text evidence="1">The sequence shown here is derived from an EMBL/GenBank/DDBJ whole genome shotgun (WGS) entry which is preliminary data.</text>
</comment>
<keyword evidence="2" id="KW-1185">Reference proteome</keyword>
<sequence length="85" mass="10119">MRGSTLQLQKKTFLQRFLRDVVSAFYNEVMVCKNKIFNMKNPNNLEILRNFLLCDINDDEDIVLDESDAYEEEHISEREDDLESE</sequence>
<dbReference type="AlphaFoldDB" id="A0A8X6P6F5"/>
<reference evidence="1" key="1">
    <citation type="submission" date="2020-08" db="EMBL/GenBank/DDBJ databases">
        <title>Multicomponent nature underlies the extraordinary mechanical properties of spider dragline silk.</title>
        <authorList>
            <person name="Kono N."/>
            <person name="Nakamura H."/>
            <person name="Mori M."/>
            <person name="Yoshida Y."/>
            <person name="Ohtoshi R."/>
            <person name="Malay A.D."/>
            <person name="Moran D.A.P."/>
            <person name="Tomita M."/>
            <person name="Numata K."/>
            <person name="Arakawa K."/>
        </authorList>
    </citation>
    <scope>NUCLEOTIDE SEQUENCE</scope>
</reference>
<accession>A0A8X6P6F5</accession>
<proteinExistence type="predicted"/>
<protein>
    <submittedName>
        <fullName evidence="1">Uncharacterized protein</fullName>
    </submittedName>
</protein>
<gene>
    <name evidence="1" type="ORF">NPIL_98531</name>
</gene>